<gene>
    <name evidence="19" type="ORF">FUT82_08470</name>
    <name evidence="18" type="ORF">TPHV1_40155</name>
</gene>
<evidence type="ECO:0000256" key="15">
    <source>
        <dbReference type="ARBA" id="ARBA00041979"/>
    </source>
</evidence>
<organism evidence="18 20">
    <name type="scientific">Treponema phagedenis</name>
    <dbReference type="NCBI Taxonomy" id="162"/>
    <lineage>
        <taxon>Bacteria</taxon>
        <taxon>Pseudomonadati</taxon>
        <taxon>Spirochaetota</taxon>
        <taxon>Spirochaetia</taxon>
        <taxon>Spirochaetales</taxon>
        <taxon>Treponemataceae</taxon>
        <taxon>Treponema</taxon>
    </lineage>
</organism>
<proteinExistence type="inferred from homology"/>
<keyword evidence="7 18" id="KW-0378">Hydrolase</keyword>
<evidence type="ECO:0000313" key="19">
    <source>
        <dbReference type="EMBL" id="QEJ98026.1"/>
    </source>
</evidence>
<reference evidence="18" key="1">
    <citation type="submission" date="2015-01" db="EMBL/GenBank/DDBJ databases">
        <authorList>
            <person name="Xiang T."/>
            <person name="Song Y."/>
            <person name="Huang L."/>
            <person name="Wang B."/>
            <person name="Wu P."/>
        </authorList>
    </citation>
    <scope>NUCLEOTIDE SEQUENCE [LARGE SCALE GENOMIC DNA]</scope>
    <source>
        <strain evidence="18">V1</strain>
    </source>
</reference>
<accession>A0A0B7GYF1</accession>
<protein>
    <recommendedName>
        <fullName evidence="13">8-oxo-dGTP diphosphatase</fullName>
        <ecNumber evidence="12">3.6.1.55</ecNumber>
    </recommendedName>
    <alternativeName>
        <fullName evidence="16">7,8-dihydro-8-oxoguanine-triphosphatase</fullName>
    </alternativeName>
    <alternativeName>
        <fullName evidence="15">Mutator protein MutT</fullName>
    </alternativeName>
    <alternativeName>
        <fullName evidence="14">dGTP pyrophosphohydrolase</fullName>
    </alternativeName>
</protein>
<evidence type="ECO:0000256" key="5">
    <source>
        <dbReference type="ARBA" id="ARBA00022723"/>
    </source>
</evidence>
<evidence type="ECO:0000313" key="21">
    <source>
        <dbReference type="Proteomes" id="UP000323594"/>
    </source>
</evidence>
<dbReference type="SUPFAM" id="SSF55811">
    <property type="entry name" value="Nudix"/>
    <property type="match status" value="1"/>
</dbReference>
<evidence type="ECO:0000313" key="20">
    <source>
        <dbReference type="Proteomes" id="UP000042527"/>
    </source>
</evidence>
<evidence type="ECO:0000256" key="9">
    <source>
        <dbReference type="ARBA" id="ARBA00023204"/>
    </source>
</evidence>
<evidence type="ECO:0000259" key="17">
    <source>
        <dbReference type="PROSITE" id="PS51462"/>
    </source>
</evidence>
<evidence type="ECO:0000313" key="18">
    <source>
        <dbReference type="EMBL" id="CEM62652.1"/>
    </source>
</evidence>
<dbReference type="EMBL" id="CP042817">
    <property type="protein sequence ID" value="QEJ98026.1"/>
    <property type="molecule type" value="Genomic_DNA"/>
</dbReference>
<dbReference type="GO" id="GO:0035539">
    <property type="term" value="F:8-oxo-7,8-dihydrodeoxyguanosine triphosphate pyrophosphatase activity"/>
    <property type="evidence" value="ECO:0007669"/>
    <property type="project" value="UniProtKB-EC"/>
</dbReference>
<evidence type="ECO:0000256" key="16">
    <source>
        <dbReference type="ARBA" id="ARBA00042798"/>
    </source>
</evidence>
<dbReference type="InterPro" id="IPR047127">
    <property type="entry name" value="MutT-like"/>
</dbReference>
<name>A0A0B7GYF1_TREPH</name>
<dbReference type="Gene3D" id="3.90.79.10">
    <property type="entry name" value="Nucleoside Triphosphate Pyrophosphohydrolase"/>
    <property type="match status" value="1"/>
</dbReference>
<keyword evidence="8" id="KW-0460">Magnesium</keyword>
<reference evidence="20" key="2">
    <citation type="submission" date="2015-01" db="EMBL/GenBank/DDBJ databases">
        <authorList>
            <person name="Manzoor Shahid"/>
            <person name="Zubair Saima"/>
        </authorList>
    </citation>
    <scope>NUCLEOTIDE SEQUENCE [LARGE SCALE GENOMIC DNA]</scope>
    <source>
        <strain evidence="20">V1</strain>
    </source>
</reference>
<dbReference type="InterPro" id="IPR000086">
    <property type="entry name" value="NUDIX_hydrolase_dom"/>
</dbReference>
<evidence type="ECO:0000256" key="1">
    <source>
        <dbReference type="ARBA" id="ARBA00001946"/>
    </source>
</evidence>
<dbReference type="PROSITE" id="PS51462">
    <property type="entry name" value="NUDIX"/>
    <property type="match status" value="1"/>
</dbReference>
<dbReference type="EMBL" id="CDNC01000034">
    <property type="protein sequence ID" value="CEM62652.1"/>
    <property type="molecule type" value="Genomic_DNA"/>
</dbReference>
<evidence type="ECO:0000256" key="14">
    <source>
        <dbReference type="ARBA" id="ARBA00041592"/>
    </source>
</evidence>
<dbReference type="OrthoDB" id="9810648at2"/>
<keyword evidence="9" id="KW-0234">DNA repair</keyword>
<evidence type="ECO:0000256" key="3">
    <source>
        <dbReference type="ARBA" id="ARBA00022457"/>
    </source>
</evidence>
<dbReference type="Proteomes" id="UP000323594">
    <property type="component" value="Chromosome"/>
</dbReference>
<dbReference type="AlphaFoldDB" id="A0A0B7GYF1"/>
<comment type="similarity">
    <text evidence="2">Belongs to the Nudix hydrolase family.</text>
</comment>
<dbReference type="GO" id="GO:0006260">
    <property type="term" value="P:DNA replication"/>
    <property type="evidence" value="ECO:0007669"/>
    <property type="project" value="UniProtKB-KW"/>
</dbReference>
<dbReference type="EC" id="3.6.1.55" evidence="12"/>
<dbReference type="Proteomes" id="UP000042527">
    <property type="component" value="Unassembled WGS sequence"/>
</dbReference>
<evidence type="ECO:0000256" key="10">
    <source>
        <dbReference type="ARBA" id="ARBA00035861"/>
    </source>
</evidence>
<dbReference type="RefSeq" id="WP_002695601.1">
    <property type="nucleotide sequence ID" value="NZ_CDNC01000034.1"/>
</dbReference>
<keyword evidence="5" id="KW-0479">Metal-binding</keyword>
<comment type="catalytic activity">
    <reaction evidence="11">
        <text>8-oxo-GTP + H2O = 8-oxo-GMP + diphosphate + H(+)</text>
        <dbReference type="Rhea" id="RHEA:67616"/>
        <dbReference type="ChEBI" id="CHEBI:15377"/>
        <dbReference type="ChEBI" id="CHEBI:15378"/>
        <dbReference type="ChEBI" id="CHEBI:33019"/>
        <dbReference type="ChEBI" id="CHEBI:143553"/>
        <dbReference type="ChEBI" id="CHEBI:145694"/>
    </reaction>
</comment>
<evidence type="ECO:0000256" key="2">
    <source>
        <dbReference type="ARBA" id="ARBA00005582"/>
    </source>
</evidence>
<dbReference type="InterPro" id="IPR015797">
    <property type="entry name" value="NUDIX_hydrolase-like_dom_sf"/>
</dbReference>
<sequence length="131" mass="15321">MKQSVVGIVFLDNKFLLGLRKNEGKIGGFWEFPGGKCEGNETHTQALQREYLEELEIAIEVGKFIGKNTFDNGRYLFELFAYEVFLPENAKLECNEHQRFSWFSFSDLQTLHLVPSDKLFLSQLREFYNLK</sequence>
<comment type="cofactor">
    <cofactor evidence="1">
        <name>Mg(2+)</name>
        <dbReference type="ChEBI" id="CHEBI:18420"/>
    </cofactor>
</comment>
<evidence type="ECO:0000256" key="13">
    <source>
        <dbReference type="ARBA" id="ARBA00040794"/>
    </source>
</evidence>
<keyword evidence="4" id="KW-0235">DNA replication</keyword>
<dbReference type="PANTHER" id="PTHR47707:SF1">
    <property type="entry name" value="NUDIX HYDROLASE FAMILY PROTEIN"/>
    <property type="match status" value="1"/>
</dbReference>
<dbReference type="GO" id="GO:0044716">
    <property type="term" value="F:8-oxo-GDP phosphatase activity"/>
    <property type="evidence" value="ECO:0007669"/>
    <property type="project" value="TreeGrafter"/>
</dbReference>
<keyword evidence="3" id="KW-0515">Mutator protein</keyword>
<dbReference type="GO" id="GO:0008413">
    <property type="term" value="F:8-oxo-7,8-dihydroguanosine triphosphate pyrophosphatase activity"/>
    <property type="evidence" value="ECO:0007669"/>
    <property type="project" value="TreeGrafter"/>
</dbReference>
<dbReference type="GeneID" id="57752898"/>
<keyword evidence="20" id="KW-1185">Reference proteome</keyword>
<dbReference type="GO" id="GO:0006281">
    <property type="term" value="P:DNA repair"/>
    <property type="evidence" value="ECO:0007669"/>
    <property type="project" value="UniProtKB-KW"/>
</dbReference>
<evidence type="ECO:0000256" key="6">
    <source>
        <dbReference type="ARBA" id="ARBA00022763"/>
    </source>
</evidence>
<comment type="catalytic activity">
    <reaction evidence="10">
        <text>8-oxo-dGTP + H2O = 8-oxo-dGMP + diphosphate + H(+)</text>
        <dbReference type="Rhea" id="RHEA:31575"/>
        <dbReference type="ChEBI" id="CHEBI:15377"/>
        <dbReference type="ChEBI" id="CHEBI:15378"/>
        <dbReference type="ChEBI" id="CHEBI:33019"/>
        <dbReference type="ChEBI" id="CHEBI:63224"/>
        <dbReference type="ChEBI" id="CHEBI:77896"/>
        <dbReference type="EC" id="3.6.1.55"/>
    </reaction>
</comment>
<dbReference type="CDD" id="cd03425">
    <property type="entry name" value="NUDIX_MutT_NudA_like"/>
    <property type="match status" value="1"/>
</dbReference>
<feature type="domain" description="Nudix hydrolase" evidence="17">
    <location>
        <begin position="1"/>
        <end position="126"/>
    </location>
</feature>
<dbReference type="Pfam" id="PF00293">
    <property type="entry name" value="NUDIX"/>
    <property type="match status" value="1"/>
</dbReference>
<dbReference type="GO" id="GO:0044715">
    <property type="term" value="F:8-oxo-dGDP phosphatase activity"/>
    <property type="evidence" value="ECO:0007669"/>
    <property type="project" value="TreeGrafter"/>
</dbReference>
<evidence type="ECO:0000256" key="4">
    <source>
        <dbReference type="ARBA" id="ARBA00022705"/>
    </source>
</evidence>
<dbReference type="PANTHER" id="PTHR47707">
    <property type="entry name" value="8-OXO-DGTP DIPHOSPHATASE"/>
    <property type="match status" value="1"/>
</dbReference>
<dbReference type="GO" id="GO:0046872">
    <property type="term" value="F:metal ion binding"/>
    <property type="evidence" value="ECO:0007669"/>
    <property type="project" value="UniProtKB-KW"/>
</dbReference>
<evidence type="ECO:0000256" key="8">
    <source>
        <dbReference type="ARBA" id="ARBA00022842"/>
    </source>
</evidence>
<keyword evidence="6" id="KW-0227">DNA damage</keyword>
<evidence type="ECO:0000256" key="7">
    <source>
        <dbReference type="ARBA" id="ARBA00022801"/>
    </source>
</evidence>
<reference evidence="19 21" key="3">
    <citation type="submission" date="2019-08" db="EMBL/GenBank/DDBJ databases">
        <authorList>
            <person name="Kuhnert P."/>
        </authorList>
    </citation>
    <scope>NUCLEOTIDE SEQUENCE [LARGE SCALE GENOMIC DNA]</scope>
    <source>
        <strain evidence="19 21">B36.5</strain>
    </source>
</reference>
<evidence type="ECO:0000256" key="11">
    <source>
        <dbReference type="ARBA" id="ARBA00036904"/>
    </source>
</evidence>
<evidence type="ECO:0000256" key="12">
    <source>
        <dbReference type="ARBA" id="ARBA00038905"/>
    </source>
</evidence>